<protein>
    <submittedName>
        <fullName evidence="4">O-succinylbenzoate--CoA ligase</fullName>
    </submittedName>
</protein>
<dbReference type="Gene3D" id="3.40.50.12780">
    <property type="entry name" value="N-terminal domain of ligase-like"/>
    <property type="match status" value="1"/>
</dbReference>
<feature type="compositionally biased region" description="Low complexity" evidence="1">
    <location>
        <begin position="1"/>
        <end position="18"/>
    </location>
</feature>
<evidence type="ECO:0000313" key="4">
    <source>
        <dbReference type="EMBL" id="PPI13962.1"/>
    </source>
</evidence>
<comment type="caution">
    <text evidence="4">The sequence shown here is derived from an EMBL/GenBank/DDBJ whole genome shotgun (WGS) entry which is preliminary data.</text>
</comment>
<evidence type="ECO:0000259" key="3">
    <source>
        <dbReference type="Pfam" id="PF13193"/>
    </source>
</evidence>
<name>A0A2S5Y5H0_9MICO</name>
<accession>A0A2S5Y5H0</accession>
<dbReference type="AlphaFoldDB" id="A0A2S5Y5H0"/>
<dbReference type="PANTHER" id="PTHR43767">
    <property type="entry name" value="LONG-CHAIN-FATTY-ACID--COA LIGASE"/>
    <property type="match status" value="1"/>
</dbReference>
<dbReference type="Proteomes" id="UP000237966">
    <property type="component" value="Unassembled WGS sequence"/>
</dbReference>
<dbReference type="SUPFAM" id="SSF56801">
    <property type="entry name" value="Acetyl-CoA synthetase-like"/>
    <property type="match status" value="1"/>
</dbReference>
<dbReference type="GO" id="GO:0016878">
    <property type="term" value="F:acid-thiol ligase activity"/>
    <property type="evidence" value="ECO:0007669"/>
    <property type="project" value="UniProtKB-ARBA"/>
</dbReference>
<dbReference type="InterPro" id="IPR045851">
    <property type="entry name" value="AMP-bd_C_sf"/>
</dbReference>
<dbReference type="Pfam" id="PF00501">
    <property type="entry name" value="AMP-binding"/>
    <property type="match status" value="1"/>
</dbReference>
<dbReference type="InterPro" id="IPR000873">
    <property type="entry name" value="AMP-dep_synth/lig_dom"/>
</dbReference>
<evidence type="ECO:0000256" key="1">
    <source>
        <dbReference type="SAM" id="MobiDB-lite"/>
    </source>
</evidence>
<evidence type="ECO:0000259" key="2">
    <source>
        <dbReference type="Pfam" id="PF00501"/>
    </source>
</evidence>
<keyword evidence="4" id="KW-0436">Ligase</keyword>
<evidence type="ECO:0000313" key="5">
    <source>
        <dbReference type="Proteomes" id="UP000237966"/>
    </source>
</evidence>
<sequence>MRPSRAVTPSSTSVSPTGRRSRGSSERGDAEVTRPLVEVDPAPEAVLAAVRAALDGSGPAVRIAAPGAAALTENAVVPRQVALVVETSGSSGPPKRVALSASALVASASASLAEFGGPGRWLLCLPTHYIAGVQVLVRSLVAEATPVLLPSGHFEADAFFALARTMPASERRYASLVPVQLARLLDAAEQDVAAATALRSYDALVVGGQAIPVALCERATALGVRIRLSYGSSETAGGCVYDGVPLRDVRMRVEEGQLLLGGPTLAEGYVTADGAIDHARTASVFTVIDGERWYRTGDAGSITEGRLRVTGRLDRVIVSGGEKVSLDAVETVLREGPVPDALVVSRPDEQWGEVPVVVTTVVSVELRTLRTVLTARLGRAAAPAAVLTVAAVPMLASGKPDRTELERLAARGPNGPTG</sequence>
<organism evidence="4 5">
    <name type="scientific">Rathayibacter toxicus</name>
    <dbReference type="NCBI Taxonomy" id="145458"/>
    <lineage>
        <taxon>Bacteria</taxon>
        <taxon>Bacillati</taxon>
        <taxon>Actinomycetota</taxon>
        <taxon>Actinomycetes</taxon>
        <taxon>Micrococcales</taxon>
        <taxon>Microbacteriaceae</taxon>
        <taxon>Rathayibacter</taxon>
    </lineage>
</organism>
<dbReference type="OrthoDB" id="9803968at2"/>
<dbReference type="InterPro" id="IPR025110">
    <property type="entry name" value="AMP-bd_C"/>
</dbReference>
<dbReference type="InterPro" id="IPR050237">
    <property type="entry name" value="ATP-dep_AMP-bd_enzyme"/>
</dbReference>
<feature type="region of interest" description="Disordered" evidence="1">
    <location>
        <begin position="1"/>
        <end position="35"/>
    </location>
</feature>
<dbReference type="Pfam" id="PF13193">
    <property type="entry name" value="AMP-binding_C"/>
    <property type="match status" value="1"/>
</dbReference>
<dbReference type="InterPro" id="IPR042099">
    <property type="entry name" value="ANL_N_sf"/>
</dbReference>
<dbReference type="EMBL" id="PSWU01000013">
    <property type="protein sequence ID" value="PPI13962.1"/>
    <property type="molecule type" value="Genomic_DNA"/>
</dbReference>
<proteinExistence type="predicted"/>
<feature type="compositionally biased region" description="Basic and acidic residues" evidence="1">
    <location>
        <begin position="23"/>
        <end position="32"/>
    </location>
</feature>
<reference evidence="4 5" key="1">
    <citation type="submission" date="2018-02" db="EMBL/GenBank/DDBJ databases">
        <title>Bacteriophage NCPPB3778 and a type I-E CRISPR drive the evolution of the US Biological Select Agent, Rathayibacter toxicus.</title>
        <authorList>
            <person name="Davis E.W.II."/>
            <person name="Tabima J.F."/>
            <person name="Weisberg A.J."/>
            <person name="Lopes L.D."/>
            <person name="Wiseman M.S."/>
            <person name="Wiseman M.S."/>
            <person name="Pupko T."/>
            <person name="Belcher M.S."/>
            <person name="Sechler A.J."/>
            <person name="Tancos M.A."/>
            <person name="Schroeder B.K."/>
            <person name="Murray T.D."/>
            <person name="Luster D.G."/>
            <person name="Schneider W.L."/>
            <person name="Rogers E."/>
            <person name="Andreote F.D."/>
            <person name="Grunwald N.J."/>
            <person name="Putnam M.L."/>
            <person name="Chang J.H."/>
        </authorList>
    </citation>
    <scope>NUCLEOTIDE SEQUENCE [LARGE SCALE GENOMIC DNA]</scope>
    <source>
        <strain evidence="4 5">FH99</strain>
    </source>
</reference>
<feature type="domain" description="AMP-dependent synthetase/ligase" evidence="2">
    <location>
        <begin position="59"/>
        <end position="269"/>
    </location>
</feature>
<dbReference type="PANTHER" id="PTHR43767:SF1">
    <property type="entry name" value="NONRIBOSOMAL PEPTIDE SYNTHASE PES1 (EUROFUNG)-RELATED"/>
    <property type="match status" value="1"/>
</dbReference>
<dbReference type="Gene3D" id="3.30.300.30">
    <property type="match status" value="1"/>
</dbReference>
<gene>
    <name evidence="4" type="ORF">C5C51_09710</name>
</gene>
<feature type="domain" description="AMP-binding enzyme C-terminal" evidence="3">
    <location>
        <begin position="335"/>
        <end position="399"/>
    </location>
</feature>